<feature type="compositionally biased region" description="Acidic residues" evidence="1">
    <location>
        <begin position="97"/>
        <end position="118"/>
    </location>
</feature>
<evidence type="ECO:0000313" key="3">
    <source>
        <dbReference type="Proteomes" id="UP000325081"/>
    </source>
</evidence>
<accession>A0A5A7Q1X8</accession>
<dbReference type="AlphaFoldDB" id="A0A5A7Q1X8"/>
<proteinExistence type="predicted"/>
<name>A0A5A7Q1X8_STRAF</name>
<comment type="caution">
    <text evidence="2">The sequence shown here is derived from an EMBL/GenBank/DDBJ whole genome shotgun (WGS) entry which is preliminary data.</text>
</comment>
<reference evidence="3" key="1">
    <citation type="journal article" date="2019" name="Curr. Biol.">
        <title>Genome Sequence of Striga asiatica Provides Insight into the Evolution of Plant Parasitism.</title>
        <authorList>
            <person name="Yoshida S."/>
            <person name="Kim S."/>
            <person name="Wafula E.K."/>
            <person name="Tanskanen J."/>
            <person name="Kim Y.M."/>
            <person name="Honaas L."/>
            <person name="Yang Z."/>
            <person name="Spallek T."/>
            <person name="Conn C.E."/>
            <person name="Ichihashi Y."/>
            <person name="Cheong K."/>
            <person name="Cui S."/>
            <person name="Der J.P."/>
            <person name="Gundlach H."/>
            <person name="Jiao Y."/>
            <person name="Hori C."/>
            <person name="Ishida J.K."/>
            <person name="Kasahara H."/>
            <person name="Kiba T."/>
            <person name="Kim M.S."/>
            <person name="Koo N."/>
            <person name="Laohavisit A."/>
            <person name="Lee Y.H."/>
            <person name="Lumba S."/>
            <person name="McCourt P."/>
            <person name="Mortimer J.C."/>
            <person name="Mutuku J.M."/>
            <person name="Nomura T."/>
            <person name="Sasaki-Sekimoto Y."/>
            <person name="Seto Y."/>
            <person name="Wang Y."/>
            <person name="Wakatake T."/>
            <person name="Sakakibara H."/>
            <person name="Demura T."/>
            <person name="Yamaguchi S."/>
            <person name="Yoneyama K."/>
            <person name="Manabe R.I."/>
            <person name="Nelson D.C."/>
            <person name="Schulman A.H."/>
            <person name="Timko M.P."/>
            <person name="dePamphilis C.W."/>
            <person name="Choi D."/>
            <person name="Shirasu K."/>
        </authorList>
    </citation>
    <scope>NUCLEOTIDE SEQUENCE [LARGE SCALE GENOMIC DNA]</scope>
    <source>
        <strain evidence="3">cv. UVA1</strain>
    </source>
</reference>
<evidence type="ECO:0000313" key="2">
    <source>
        <dbReference type="EMBL" id="GER39155.1"/>
    </source>
</evidence>
<organism evidence="2 3">
    <name type="scientific">Striga asiatica</name>
    <name type="common">Asiatic witchweed</name>
    <name type="synonym">Buchnera asiatica</name>
    <dbReference type="NCBI Taxonomy" id="4170"/>
    <lineage>
        <taxon>Eukaryota</taxon>
        <taxon>Viridiplantae</taxon>
        <taxon>Streptophyta</taxon>
        <taxon>Embryophyta</taxon>
        <taxon>Tracheophyta</taxon>
        <taxon>Spermatophyta</taxon>
        <taxon>Magnoliopsida</taxon>
        <taxon>eudicotyledons</taxon>
        <taxon>Gunneridae</taxon>
        <taxon>Pentapetalae</taxon>
        <taxon>asterids</taxon>
        <taxon>lamiids</taxon>
        <taxon>Lamiales</taxon>
        <taxon>Orobanchaceae</taxon>
        <taxon>Buchnereae</taxon>
        <taxon>Striga</taxon>
    </lineage>
</organism>
<protein>
    <submittedName>
        <fullName evidence="2">Bis(5'-nucleosyl)-tetraphosphatase</fullName>
    </submittedName>
</protein>
<dbReference type="EMBL" id="BKCP01005576">
    <property type="protein sequence ID" value="GER39155.1"/>
    <property type="molecule type" value="Genomic_DNA"/>
</dbReference>
<feature type="region of interest" description="Disordered" evidence="1">
    <location>
        <begin position="78"/>
        <end position="124"/>
    </location>
</feature>
<feature type="compositionally biased region" description="Basic and acidic residues" evidence="1">
    <location>
        <begin position="78"/>
        <end position="96"/>
    </location>
</feature>
<keyword evidence="3" id="KW-1185">Reference proteome</keyword>
<gene>
    <name evidence="2" type="ORF">STAS_15754</name>
</gene>
<feature type="non-terminal residue" evidence="2">
    <location>
        <position position="124"/>
    </location>
</feature>
<dbReference type="Proteomes" id="UP000325081">
    <property type="component" value="Unassembled WGS sequence"/>
</dbReference>
<evidence type="ECO:0000256" key="1">
    <source>
        <dbReference type="SAM" id="MobiDB-lite"/>
    </source>
</evidence>
<sequence length="124" mass="13249">MNHLLIPFSVVQGVSVPLSSQAVELHKTLVSIVIQSPHHPILLKKKHSHGTIFYKENKQTAFSCLAALALLICNCKSKGSEKNEGKGAEVPDRGDDGCDSDGGDSDGGDEGSETIDSDFDLRSE</sequence>